<dbReference type="EMBL" id="MNPL01021390">
    <property type="protein sequence ID" value="OQR69360.1"/>
    <property type="molecule type" value="Genomic_DNA"/>
</dbReference>
<organism evidence="2 3">
    <name type="scientific">Tropilaelaps mercedesae</name>
    <dbReference type="NCBI Taxonomy" id="418985"/>
    <lineage>
        <taxon>Eukaryota</taxon>
        <taxon>Metazoa</taxon>
        <taxon>Ecdysozoa</taxon>
        <taxon>Arthropoda</taxon>
        <taxon>Chelicerata</taxon>
        <taxon>Arachnida</taxon>
        <taxon>Acari</taxon>
        <taxon>Parasitiformes</taxon>
        <taxon>Mesostigmata</taxon>
        <taxon>Gamasina</taxon>
        <taxon>Dermanyssoidea</taxon>
        <taxon>Laelapidae</taxon>
        <taxon>Tropilaelaps</taxon>
    </lineage>
</organism>
<reference evidence="2 3" key="1">
    <citation type="journal article" date="2017" name="Gigascience">
        <title>Draft genome of the honey bee ectoparasitic mite, Tropilaelaps mercedesae, is shaped by the parasitic life history.</title>
        <authorList>
            <person name="Dong X."/>
            <person name="Armstrong S.D."/>
            <person name="Xia D."/>
            <person name="Makepeace B.L."/>
            <person name="Darby A.C."/>
            <person name="Kadowaki T."/>
        </authorList>
    </citation>
    <scope>NUCLEOTIDE SEQUENCE [LARGE SCALE GENOMIC DNA]</scope>
    <source>
        <strain evidence="2">Wuxi-XJTLU</strain>
    </source>
</reference>
<proteinExistence type="predicted"/>
<evidence type="ECO:0000256" key="1">
    <source>
        <dbReference type="SAM" id="MobiDB-lite"/>
    </source>
</evidence>
<keyword evidence="3" id="KW-1185">Reference proteome</keyword>
<feature type="non-terminal residue" evidence="2">
    <location>
        <position position="117"/>
    </location>
</feature>
<dbReference type="Gene3D" id="1.10.150.60">
    <property type="entry name" value="ARID DNA-binding domain"/>
    <property type="match status" value="1"/>
</dbReference>
<protein>
    <submittedName>
        <fullName evidence="2">AT-rich interactive domain-containing protein 2-like</fullName>
    </submittedName>
</protein>
<dbReference type="GO" id="GO:0003677">
    <property type="term" value="F:DNA binding"/>
    <property type="evidence" value="ECO:0007669"/>
    <property type="project" value="InterPro"/>
</dbReference>
<feature type="compositionally biased region" description="Polar residues" evidence="1">
    <location>
        <begin position="70"/>
        <end position="79"/>
    </location>
</feature>
<feature type="non-terminal residue" evidence="2">
    <location>
        <position position="1"/>
    </location>
</feature>
<gene>
    <name evidence="2" type="ORF">BIW11_04385</name>
</gene>
<feature type="region of interest" description="Disordered" evidence="1">
    <location>
        <begin position="1"/>
        <end position="24"/>
    </location>
</feature>
<name>A0A1V9X703_9ACAR</name>
<sequence>EKRGVTLSASDQVRGGGGIRGNTSAKCASRVPLGTAAVRTDFKFAPKICGQEIDLHALYKTVTAAGGSGKDNSTMTTPFSKGRYPDRNKLEPVPAATNCQDDDGSSYRRPAQSGQVP</sequence>
<feature type="region of interest" description="Disordered" evidence="1">
    <location>
        <begin position="64"/>
        <end position="117"/>
    </location>
</feature>
<evidence type="ECO:0000313" key="2">
    <source>
        <dbReference type="EMBL" id="OQR69360.1"/>
    </source>
</evidence>
<dbReference type="InterPro" id="IPR036431">
    <property type="entry name" value="ARID_dom_sf"/>
</dbReference>
<dbReference type="Proteomes" id="UP000192247">
    <property type="component" value="Unassembled WGS sequence"/>
</dbReference>
<dbReference type="InParanoid" id="A0A1V9X703"/>
<dbReference type="SUPFAM" id="SSF46774">
    <property type="entry name" value="ARID-like"/>
    <property type="match status" value="1"/>
</dbReference>
<accession>A0A1V9X703</accession>
<evidence type="ECO:0000313" key="3">
    <source>
        <dbReference type="Proteomes" id="UP000192247"/>
    </source>
</evidence>
<comment type="caution">
    <text evidence="2">The sequence shown here is derived from an EMBL/GenBank/DDBJ whole genome shotgun (WGS) entry which is preliminary data.</text>
</comment>
<dbReference type="AlphaFoldDB" id="A0A1V9X703"/>